<evidence type="ECO:0000313" key="6">
    <source>
        <dbReference type="EMBL" id="MDV0444237.1"/>
    </source>
</evidence>
<dbReference type="Pfam" id="PF01321">
    <property type="entry name" value="Creatinase_N"/>
    <property type="match status" value="1"/>
</dbReference>
<proteinExistence type="inferred from homology"/>
<reference evidence="6 7" key="1">
    <citation type="submission" date="2023-06" db="EMBL/GenBank/DDBJ databases">
        <title>Genome sequence of Methancorpusculaceae sp. Cs1.</title>
        <authorList>
            <person name="Protasov E."/>
            <person name="Platt K."/>
            <person name="Poehlein A."/>
            <person name="Daniel R."/>
            <person name="Brune A."/>
        </authorList>
    </citation>
    <scope>NUCLEOTIDE SEQUENCE [LARGE SCALE GENOMIC DNA]</scope>
    <source>
        <strain evidence="6 7">Cs1</strain>
    </source>
</reference>
<dbReference type="Proteomes" id="UP001283212">
    <property type="component" value="Unassembled WGS sequence"/>
</dbReference>
<dbReference type="EC" id="3.4.11.18" evidence="6"/>
<dbReference type="InterPro" id="IPR029149">
    <property type="entry name" value="Creatin/AminoP/Spt16_N"/>
</dbReference>
<gene>
    <name evidence="6" type="ORF">McpCs1_16370</name>
</gene>
<dbReference type="InterPro" id="IPR036005">
    <property type="entry name" value="Creatinase/aminopeptidase-like"/>
</dbReference>
<name>A0AAE4MHZ5_9EURY</name>
<evidence type="ECO:0000259" key="5">
    <source>
        <dbReference type="Pfam" id="PF01321"/>
    </source>
</evidence>
<dbReference type="GO" id="GO:0046872">
    <property type="term" value="F:metal ion binding"/>
    <property type="evidence" value="ECO:0007669"/>
    <property type="project" value="UniProtKB-KW"/>
</dbReference>
<dbReference type="PANTHER" id="PTHR46112">
    <property type="entry name" value="AMINOPEPTIDASE"/>
    <property type="match status" value="1"/>
</dbReference>
<keyword evidence="7" id="KW-1185">Reference proteome</keyword>
<keyword evidence="6" id="KW-0031">Aminopeptidase</keyword>
<dbReference type="PANTHER" id="PTHR46112:SF2">
    <property type="entry name" value="XAA-PRO AMINOPEPTIDASE P-RELATED"/>
    <property type="match status" value="1"/>
</dbReference>
<dbReference type="AlphaFoldDB" id="A0AAE4MHZ5"/>
<dbReference type="PROSITE" id="PS00491">
    <property type="entry name" value="PROLINE_PEPTIDASE"/>
    <property type="match status" value="1"/>
</dbReference>
<evidence type="ECO:0000256" key="3">
    <source>
        <dbReference type="RuleBase" id="RU000590"/>
    </source>
</evidence>
<dbReference type="SUPFAM" id="SSF53092">
    <property type="entry name" value="Creatinase/prolidase N-terminal domain"/>
    <property type="match status" value="1"/>
</dbReference>
<dbReference type="GO" id="GO:0004239">
    <property type="term" value="F:initiator methionyl aminopeptidase activity"/>
    <property type="evidence" value="ECO:0007669"/>
    <property type="project" value="UniProtKB-EC"/>
</dbReference>
<evidence type="ECO:0000256" key="1">
    <source>
        <dbReference type="ARBA" id="ARBA00022723"/>
    </source>
</evidence>
<feature type="domain" description="Creatinase N-terminal" evidence="5">
    <location>
        <begin position="4"/>
        <end position="86"/>
    </location>
</feature>
<comment type="similarity">
    <text evidence="3">Belongs to the peptidase M24B family.</text>
</comment>
<dbReference type="Pfam" id="PF00557">
    <property type="entry name" value="Peptidase_M24"/>
    <property type="match status" value="1"/>
</dbReference>
<dbReference type="RefSeq" id="WP_338096736.1">
    <property type="nucleotide sequence ID" value="NZ_JAWDKB010000007.1"/>
</dbReference>
<accession>A0AAE4MHZ5</accession>
<feature type="domain" description="Peptidase M24" evidence="4">
    <location>
        <begin position="144"/>
        <end position="362"/>
    </location>
</feature>
<evidence type="ECO:0000256" key="2">
    <source>
        <dbReference type="ARBA" id="ARBA00022801"/>
    </source>
</evidence>
<keyword evidence="1 3" id="KW-0479">Metal-binding</keyword>
<dbReference type="SUPFAM" id="SSF55920">
    <property type="entry name" value="Creatinase/aminopeptidase"/>
    <property type="match status" value="1"/>
</dbReference>
<organism evidence="6 7">
    <name type="scientific">Methanorbis rubei</name>
    <dbReference type="NCBI Taxonomy" id="3028300"/>
    <lineage>
        <taxon>Archaea</taxon>
        <taxon>Methanobacteriati</taxon>
        <taxon>Methanobacteriota</taxon>
        <taxon>Stenosarchaea group</taxon>
        <taxon>Methanomicrobia</taxon>
        <taxon>Methanomicrobiales</taxon>
        <taxon>Methanocorpusculaceae</taxon>
        <taxon>Methanorbis</taxon>
    </lineage>
</organism>
<dbReference type="Gene3D" id="3.40.350.10">
    <property type="entry name" value="Creatinase/prolidase N-terminal domain"/>
    <property type="match status" value="1"/>
</dbReference>
<dbReference type="InterPro" id="IPR050659">
    <property type="entry name" value="Peptidase_M24B"/>
</dbReference>
<sequence>MRDLADALTEKNCDAYVVYDSSENADMRYLAGFLTSDPYIYIYSKEGEGTVIVSSMEELRARRETTCNVVTRSAAGLPDLLKEYQDAEVATAHMIGNFAGKKLLVPSSMPVGFAQTLMSVADVIVDRGTVAGMRTVKSSDEIALIREVQKRNEEATRCAVDLIRKSEVGEDKGLIFEDEPVTSEKVRDVIAASLRPWKCEERDTIISCGTDTAMPHCLGTGQLYANQPIVMDVFPRSLANGYFADMARTISKGAPREEIVQMYAVVHEAKELAAEMLAPGISGADVHKAVVDFFAERGYVTAGSSGFIHSLGHGVGLEIHEGPSLSLAGGILEPGNVVTIEPGLYYPGVGGVRLEDMGVITENGFDRFTNFDEQLIV</sequence>
<protein>
    <submittedName>
        <fullName evidence="6">Methionine aminopeptidase 1, mitochondrial</fullName>
        <ecNumber evidence="6">3.4.11.18</ecNumber>
    </submittedName>
</protein>
<comment type="caution">
    <text evidence="6">The sequence shown here is derived from an EMBL/GenBank/DDBJ whole genome shotgun (WGS) entry which is preliminary data.</text>
</comment>
<evidence type="ECO:0000313" key="7">
    <source>
        <dbReference type="Proteomes" id="UP001283212"/>
    </source>
</evidence>
<dbReference type="InterPro" id="IPR000587">
    <property type="entry name" value="Creatinase_N"/>
</dbReference>
<dbReference type="EMBL" id="JAWDKB010000007">
    <property type="protein sequence ID" value="MDV0444237.1"/>
    <property type="molecule type" value="Genomic_DNA"/>
</dbReference>
<evidence type="ECO:0000259" key="4">
    <source>
        <dbReference type="Pfam" id="PF00557"/>
    </source>
</evidence>
<keyword evidence="2 6" id="KW-0378">Hydrolase</keyword>
<dbReference type="Gene3D" id="3.90.230.10">
    <property type="entry name" value="Creatinase/methionine aminopeptidase superfamily"/>
    <property type="match status" value="1"/>
</dbReference>
<dbReference type="InterPro" id="IPR001131">
    <property type="entry name" value="Peptidase_M24B_aminopep-P_CS"/>
</dbReference>
<dbReference type="InterPro" id="IPR000994">
    <property type="entry name" value="Pept_M24"/>
</dbReference>
<keyword evidence="6" id="KW-0645">Protease</keyword>